<dbReference type="PANTHER" id="PTHR24148:SF64">
    <property type="entry name" value="HETEROKARYON INCOMPATIBILITY DOMAIN-CONTAINING PROTEIN"/>
    <property type="match status" value="1"/>
</dbReference>
<evidence type="ECO:0000313" key="4">
    <source>
        <dbReference type="Proteomes" id="UP000253664"/>
    </source>
</evidence>
<reference evidence="3 4" key="1">
    <citation type="journal article" date="2015" name="BMC Genomics">
        <title>Insights from the genome of Ophiocordyceps polyrhachis-furcata to pathogenicity and host specificity in insect fungi.</title>
        <authorList>
            <person name="Wichadakul D."/>
            <person name="Kobmoo N."/>
            <person name="Ingsriswang S."/>
            <person name="Tangphatsornruang S."/>
            <person name="Chantasingh D."/>
            <person name="Luangsa-ard J.J."/>
            <person name="Eurwilaichitr L."/>
        </authorList>
    </citation>
    <scope>NUCLEOTIDE SEQUENCE [LARGE SCALE GENOMIC DNA]</scope>
    <source>
        <strain evidence="3 4">BCC 54312</strain>
    </source>
</reference>
<comment type="caution">
    <text evidence="3">The sequence shown here is derived from an EMBL/GenBank/DDBJ whole genome shotgun (WGS) entry which is preliminary data.</text>
</comment>
<name>A0A367L730_9HYPO</name>
<feature type="region of interest" description="Disordered" evidence="1">
    <location>
        <begin position="737"/>
        <end position="756"/>
    </location>
</feature>
<feature type="domain" description="Heterokaryon incompatibility" evidence="2">
    <location>
        <begin position="34"/>
        <end position="222"/>
    </location>
</feature>
<evidence type="ECO:0000259" key="2">
    <source>
        <dbReference type="Pfam" id="PF06985"/>
    </source>
</evidence>
<evidence type="ECO:0000256" key="1">
    <source>
        <dbReference type="SAM" id="MobiDB-lite"/>
    </source>
</evidence>
<accession>A0A367L730</accession>
<organism evidence="3 4">
    <name type="scientific">Ophiocordyceps polyrhachis-furcata BCC 54312</name>
    <dbReference type="NCBI Taxonomy" id="1330021"/>
    <lineage>
        <taxon>Eukaryota</taxon>
        <taxon>Fungi</taxon>
        <taxon>Dikarya</taxon>
        <taxon>Ascomycota</taxon>
        <taxon>Pezizomycotina</taxon>
        <taxon>Sordariomycetes</taxon>
        <taxon>Hypocreomycetidae</taxon>
        <taxon>Hypocreales</taxon>
        <taxon>Ophiocordycipitaceae</taxon>
        <taxon>Ophiocordyceps</taxon>
    </lineage>
</organism>
<dbReference type="AlphaFoldDB" id="A0A367L730"/>
<dbReference type="Proteomes" id="UP000253664">
    <property type="component" value="Unassembled WGS sequence"/>
</dbReference>
<dbReference type="Pfam" id="PF06985">
    <property type="entry name" value="HET"/>
    <property type="match status" value="1"/>
</dbReference>
<dbReference type="PANTHER" id="PTHR24148">
    <property type="entry name" value="ANKYRIN REPEAT DOMAIN-CONTAINING PROTEIN 39 HOMOLOG-RELATED"/>
    <property type="match status" value="1"/>
</dbReference>
<keyword evidence="4" id="KW-1185">Reference proteome</keyword>
<dbReference type="InterPro" id="IPR010730">
    <property type="entry name" value="HET"/>
</dbReference>
<proteinExistence type="predicted"/>
<evidence type="ECO:0000313" key="3">
    <source>
        <dbReference type="EMBL" id="RCI10237.1"/>
    </source>
</evidence>
<gene>
    <name evidence="3" type="ORF">L249_8531</name>
</gene>
<dbReference type="OrthoDB" id="4928261at2759"/>
<dbReference type="EMBL" id="LKCN02000013">
    <property type="protein sequence ID" value="RCI10237.1"/>
    <property type="molecule type" value="Genomic_DNA"/>
</dbReference>
<dbReference type="InterPro" id="IPR052895">
    <property type="entry name" value="HetReg/Transcr_Mod"/>
</dbReference>
<protein>
    <recommendedName>
        <fullName evidence="2">Heterokaryon incompatibility domain-containing protein</fullName>
    </recommendedName>
</protein>
<dbReference type="Pfam" id="PF26639">
    <property type="entry name" value="Het-6_barrel"/>
    <property type="match status" value="1"/>
</dbReference>
<dbReference type="STRING" id="1330021.A0A367L730"/>
<sequence length="779" mass="89998">MSCGWIRVMKLFPGAWNDMIEFELSPPMMAPPSYKVLSYVWGSRNNKRPIYLWDSWTRQRSVVYVTVNLDHALRRIRRADSHLTLWVDAICIDQTNVEERSIQVQFMRDVFAKSEEVVVYLGEPRVMDERLVVSPPSVFHLDDRDFQHMAGFKDRLASGGKGGQDMDVGLDVFCLVRVLADQAADNCWPQLGKDAVYQGNLFEALRQFMQCKWWSRVWTVQEIIVPREVTVYYGGAVAPWHMFVTAARCYRQDCLPLIHEYRCVADDFSERILEVEKRRERWRKLDRSDLLSLLRQFGDRQATEPRDKIYALLGLSDAGSSMIPDYSLPISRVFQNTVLYIIRQSQSLDVFLGDVGRKVDDALPSWVPDWTAVARDELDRLRVENIRYFNAGLGSDTGSKTCQWCETLRNRYTHHAAFMKWLTSVRYRRDMVEEDGLFDWLCTIHTGRVRVLKEDDGVISMPGLYVDTVAVVGDPMLSTDTLWTLLSWAKIVTERFSRREHRPRGQELGHVFGRALCADTITVHNQTRRLNTTDTRALARWLLNTDRGTEKLDINHVLDMSGDIYQAIRVATHKRRLFITSTGYIGLGPTKTQVNHFVYVVPGSKTPFVLRNAGESRGEAGLELVGDCYAHGIMDGEATQQRRLELSWRLQEVAIKAKWTAEAEAESVMSLMADAQVELQDKQPDFEPWRCENLEVQQREIERRLCDAGDSLQAAADSWRKSARWERWLSSGSCQDMTTQGQREELWSSKRSHRRWEKRRLGATLDEVEEDVEDWSPSP</sequence>